<dbReference type="Proteomes" id="UP001328107">
    <property type="component" value="Unassembled WGS sequence"/>
</dbReference>
<protein>
    <recommendedName>
        <fullName evidence="4">G protein-coupled receptor</fullName>
    </recommendedName>
</protein>
<reference evidence="3" key="1">
    <citation type="submission" date="2022-10" db="EMBL/GenBank/DDBJ databases">
        <title>Genome assembly of Pristionchus species.</title>
        <authorList>
            <person name="Yoshida K."/>
            <person name="Sommer R.J."/>
        </authorList>
    </citation>
    <scope>NUCLEOTIDE SEQUENCE [LARGE SCALE GENOMIC DNA]</scope>
    <source>
        <strain evidence="3">RS5460</strain>
    </source>
</reference>
<dbReference type="AlphaFoldDB" id="A0AAN5CS61"/>
<evidence type="ECO:0000256" key="1">
    <source>
        <dbReference type="SAM" id="Phobius"/>
    </source>
</evidence>
<comment type="caution">
    <text evidence="2">The sequence shown here is derived from an EMBL/GenBank/DDBJ whole genome shotgun (WGS) entry which is preliminary data.</text>
</comment>
<keyword evidence="1" id="KW-0472">Membrane</keyword>
<feature type="non-terminal residue" evidence="2">
    <location>
        <position position="1"/>
    </location>
</feature>
<accession>A0AAN5CS61</accession>
<keyword evidence="3" id="KW-1185">Reference proteome</keyword>
<feature type="non-terminal residue" evidence="2">
    <location>
        <position position="94"/>
    </location>
</feature>
<keyword evidence="1" id="KW-1133">Transmembrane helix</keyword>
<evidence type="ECO:0008006" key="4">
    <source>
        <dbReference type="Google" id="ProtNLM"/>
    </source>
</evidence>
<organism evidence="2 3">
    <name type="scientific">Pristionchus mayeri</name>
    <dbReference type="NCBI Taxonomy" id="1317129"/>
    <lineage>
        <taxon>Eukaryota</taxon>
        <taxon>Metazoa</taxon>
        <taxon>Ecdysozoa</taxon>
        <taxon>Nematoda</taxon>
        <taxon>Chromadorea</taxon>
        <taxon>Rhabditida</taxon>
        <taxon>Rhabditina</taxon>
        <taxon>Diplogasteromorpha</taxon>
        <taxon>Diplogasteroidea</taxon>
        <taxon>Neodiplogasteridae</taxon>
        <taxon>Pristionchus</taxon>
    </lineage>
</organism>
<sequence>FQVRLKNKKNAAEFKRMTIGVWRTTVAAVLTSTGSWLFEAFFLIYYFYAQATGRPLLTDLQYSSIFISLNTLNNILPAWTMLIAFPNVFVNLQY</sequence>
<proteinExistence type="predicted"/>
<dbReference type="EMBL" id="BTRK01000004">
    <property type="protein sequence ID" value="GMR49758.1"/>
    <property type="molecule type" value="Genomic_DNA"/>
</dbReference>
<name>A0AAN5CS61_9BILA</name>
<keyword evidence="1" id="KW-0812">Transmembrane</keyword>
<feature type="transmembrane region" description="Helical" evidence="1">
    <location>
        <begin position="60"/>
        <end position="85"/>
    </location>
</feature>
<gene>
    <name evidence="2" type="ORF">PMAYCL1PPCAC_19953</name>
</gene>
<evidence type="ECO:0000313" key="3">
    <source>
        <dbReference type="Proteomes" id="UP001328107"/>
    </source>
</evidence>
<feature type="transmembrane region" description="Helical" evidence="1">
    <location>
        <begin position="21"/>
        <end position="48"/>
    </location>
</feature>
<evidence type="ECO:0000313" key="2">
    <source>
        <dbReference type="EMBL" id="GMR49758.1"/>
    </source>
</evidence>